<evidence type="ECO:0000256" key="4">
    <source>
        <dbReference type="SAM" id="Phobius"/>
    </source>
</evidence>
<keyword evidence="4" id="KW-0472">Membrane</keyword>
<dbReference type="SUPFAM" id="SSF54523">
    <property type="entry name" value="Pili subunits"/>
    <property type="match status" value="1"/>
</dbReference>
<comment type="caution">
    <text evidence="5">The sequence shown here is derived from an EMBL/GenBank/DDBJ whole genome shotgun (WGS) entry which is preliminary data.</text>
</comment>
<evidence type="ECO:0000256" key="2">
    <source>
        <dbReference type="ARBA" id="ARBA00022481"/>
    </source>
</evidence>
<dbReference type="PROSITE" id="PS00409">
    <property type="entry name" value="PROKAR_NTER_METHYL"/>
    <property type="match status" value="1"/>
</dbReference>
<evidence type="ECO:0000256" key="3">
    <source>
        <dbReference type="RuleBase" id="RU000389"/>
    </source>
</evidence>
<evidence type="ECO:0000313" key="5">
    <source>
        <dbReference type="EMBL" id="MBB1088583.1"/>
    </source>
</evidence>
<keyword evidence="4" id="KW-0812">Transmembrane</keyword>
<accession>A0A7W3U455</accession>
<dbReference type="Proteomes" id="UP000552587">
    <property type="component" value="Unassembled WGS sequence"/>
</dbReference>
<dbReference type="NCBIfam" id="TIGR02532">
    <property type="entry name" value="IV_pilin_GFxxxE"/>
    <property type="match status" value="1"/>
</dbReference>
<dbReference type="Pfam" id="PF00114">
    <property type="entry name" value="Pilin"/>
    <property type="match status" value="1"/>
</dbReference>
<proteinExistence type="inferred from homology"/>
<keyword evidence="3" id="KW-0281">Fimbrium</keyword>
<dbReference type="InterPro" id="IPR045584">
    <property type="entry name" value="Pilin-like"/>
</dbReference>
<dbReference type="Pfam" id="PF07963">
    <property type="entry name" value="N_methyl"/>
    <property type="match status" value="1"/>
</dbReference>
<sequence length="137" mass="14514">MKQAKGFTLIELMIVVSIISILAAIAIPLYQDYVARSQLSAGLSDISGGRSPFESQVVAQNKTTFTLDEIGLKSPTPRCNPLTSQVNGDGSGYIRCVVVGTPKVAGETIQLTRNTSGAWTCDVSAAIENKHKPTGCQ</sequence>
<gene>
    <name evidence="5" type="ORF">H4F99_08790</name>
</gene>
<dbReference type="RefSeq" id="WP_182669354.1">
    <property type="nucleotide sequence ID" value="NZ_JACHTE010000005.1"/>
</dbReference>
<dbReference type="InterPro" id="IPR001082">
    <property type="entry name" value="Pilin"/>
</dbReference>
<evidence type="ECO:0000256" key="1">
    <source>
        <dbReference type="ARBA" id="ARBA00005233"/>
    </source>
</evidence>
<keyword evidence="4" id="KW-1133">Transmembrane helix</keyword>
<evidence type="ECO:0000313" key="6">
    <source>
        <dbReference type="Proteomes" id="UP000552587"/>
    </source>
</evidence>
<dbReference type="GO" id="GO:0007155">
    <property type="term" value="P:cell adhesion"/>
    <property type="evidence" value="ECO:0007669"/>
    <property type="project" value="InterPro"/>
</dbReference>
<dbReference type="AlphaFoldDB" id="A0A7W3U455"/>
<dbReference type="EMBL" id="JACHTE010000005">
    <property type="protein sequence ID" value="MBB1088583.1"/>
    <property type="molecule type" value="Genomic_DNA"/>
</dbReference>
<dbReference type="GO" id="GO:0009289">
    <property type="term" value="C:pilus"/>
    <property type="evidence" value="ECO:0007669"/>
    <property type="project" value="InterPro"/>
</dbReference>
<name>A0A7W3U455_9GAMM</name>
<reference evidence="5 6" key="1">
    <citation type="submission" date="2020-07" db="EMBL/GenBank/DDBJ databases">
        <authorList>
            <person name="Xu S."/>
            <person name="Li A."/>
        </authorList>
    </citation>
    <scope>NUCLEOTIDE SEQUENCE [LARGE SCALE GENOMIC DNA]</scope>
    <source>
        <strain evidence="5 6">SG-8</strain>
    </source>
</reference>
<dbReference type="Gene3D" id="3.30.700.10">
    <property type="entry name" value="Glycoprotein, Type 4 Pilin"/>
    <property type="match status" value="1"/>
</dbReference>
<comment type="similarity">
    <text evidence="1 3">Belongs to the N-Me-Phe pilin family.</text>
</comment>
<protein>
    <submittedName>
        <fullName evidence="5">Pilin</fullName>
    </submittedName>
</protein>
<dbReference type="InterPro" id="IPR012902">
    <property type="entry name" value="N_methyl_site"/>
</dbReference>
<organism evidence="5 6">
    <name type="scientific">Marilutibacter penaei</name>
    <dbReference type="NCBI Taxonomy" id="2759900"/>
    <lineage>
        <taxon>Bacteria</taxon>
        <taxon>Pseudomonadati</taxon>
        <taxon>Pseudomonadota</taxon>
        <taxon>Gammaproteobacteria</taxon>
        <taxon>Lysobacterales</taxon>
        <taxon>Lysobacteraceae</taxon>
        <taxon>Marilutibacter</taxon>
    </lineage>
</organism>
<feature type="transmembrane region" description="Helical" evidence="4">
    <location>
        <begin position="12"/>
        <end position="30"/>
    </location>
</feature>
<keyword evidence="2" id="KW-0488">Methylation</keyword>
<keyword evidence="6" id="KW-1185">Reference proteome</keyword>